<reference evidence="1 2" key="2">
    <citation type="journal article" date="2022" name="Mol. Ecol. Resour.">
        <title>The genomes of chicory, endive, great burdock and yacon provide insights into Asteraceae paleo-polyploidization history and plant inulin production.</title>
        <authorList>
            <person name="Fan W."/>
            <person name="Wang S."/>
            <person name="Wang H."/>
            <person name="Wang A."/>
            <person name="Jiang F."/>
            <person name="Liu H."/>
            <person name="Zhao H."/>
            <person name="Xu D."/>
            <person name="Zhang Y."/>
        </authorList>
    </citation>
    <scope>NUCLEOTIDE SEQUENCE [LARGE SCALE GENOMIC DNA]</scope>
    <source>
        <strain evidence="2">cv. Yunnan</strain>
        <tissue evidence="1">Leaves</tissue>
    </source>
</reference>
<proteinExistence type="predicted"/>
<gene>
    <name evidence="1" type="ORF">L1987_56680</name>
</gene>
<dbReference type="EMBL" id="CM042035">
    <property type="protein sequence ID" value="KAI3756857.1"/>
    <property type="molecule type" value="Genomic_DNA"/>
</dbReference>
<accession>A0ACB9EDG1</accession>
<reference evidence="2" key="1">
    <citation type="journal article" date="2022" name="Mol. Ecol. Resour.">
        <title>The genomes of chicory, endive, great burdock and yacon provide insights into Asteraceae palaeo-polyploidization history and plant inulin production.</title>
        <authorList>
            <person name="Fan W."/>
            <person name="Wang S."/>
            <person name="Wang H."/>
            <person name="Wang A."/>
            <person name="Jiang F."/>
            <person name="Liu H."/>
            <person name="Zhao H."/>
            <person name="Xu D."/>
            <person name="Zhang Y."/>
        </authorList>
    </citation>
    <scope>NUCLEOTIDE SEQUENCE [LARGE SCALE GENOMIC DNA]</scope>
    <source>
        <strain evidence="2">cv. Yunnan</strain>
    </source>
</reference>
<evidence type="ECO:0000313" key="2">
    <source>
        <dbReference type="Proteomes" id="UP001056120"/>
    </source>
</evidence>
<keyword evidence="2" id="KW-1185">Reference proteome</keyword>
<protein>
    <submittedName>
        <fullName evidence="1">Uncharacterized protein</fullName>
    </submittedName>
</protein>
<comment type="caution">
    <text evidence="1">The sequence shown here is derived from an EMBL/GenBank/DDBJ whole genome shotgun (WGS) entry which is preliminary data.</text>
</comment>
<dbReference type="Proteomes" id="UP001056120">
    <property type="component" value="Linkage Group LG18"/>
</dbReference>
<sequence>MGGKGKKRREKNYKEAHGVGKNRLPPPPVRSSLDVIPSKLRKLMSYTSGSGKLSIDGQENKSLGGSDVGKLLHNKLSTKEKSDSVPSESQIKDTHEIDNFSTEKKKKKRKRKQVDDLRFVAELGAVGSKRKERKKKLLEERKKKHKKAKKDDGLNFPGREEIKFGEVVQAPPKLVNVPKRFGSSVNASQERIRLRTIEAYRDQKKWASRPGLHLPTTDLSHHNSVVLPVAKQH</sequence>
<evidence type="ECO:0000313" key="1">
    <source>
        <dbReference type="EMBL" id="KAI3756857.1"/>
    </source>
</evidence>
<organism evidence="1 2">
    <name type="scientific">Smallanthus sonchifolius</name>
    <dbReference type="NCBI Taxonomy" id="185202"/>
    <lineage>
        <taxon>Eukaryota</taxon>
        <taxon>Viridiplantae</taxon>
        <taxon>Streptophyta</taxon>
        <taxon>Embryophyta</taxon>
        <taxon>Tracheophyta</taxon>
        <taxon>Spermatophyta</taxon>
        <taxon>Magnoliopsida</taxon>
        <taxon>eudicotyledons</taxon>
        <taxon>Gunneridae</taxon>
        <taxon>Pentapetalae</taxon>
        <taxon>asterids</taxon>
        <taxon>campanulids</taxon>
        <taxon>Asterales</taxon>
        <taxon>Asteraceae</taxon>
        <taxon>Asteroideae</taxon>
        <taxon>Heliantheae alliance</taxon>
        <taxon>Millerieae</taxon>
        <taxon>Smallanthus</taxon>
    </lineage>
</organism>
<name>A0ACB9EDG1_9ASTR</name>